<evidence type="ECO:0000313" key="5">
    <source>
        <dbReference type="EMBL" id="MCF7568667.1"/>
    </source>
</evidence>
<dbReference type="SUPFAM" id="SSF49464">
    <property type="entry name" value="Carboxypeptidase regulatory domain-like"/>
    <property type="match status" value="1"/>
</dbReference>
<evidence type="ECO:0000256" key="1">
    <source>
        <dbReference type="ARBA" id="ARBA00004442"/>
    </source>
</evidence>
<dbReference type="RefSeq" id="WP_237240007.1">
    <property type="nucleotide sequence ID" value="NZ_JAKKDU010000010.1"/>
</dbReference>
<name>A0AAE3EQA5_9FLAO</name>
<comment type="subcellular location">
    <subcellularLocation>
        <location evidence="1">Cell outer membrane</location>
    </subcellularLocation>
</comment>
<dbReference type="InterPro" id="IPR036942">
    <property type="entry name" value="Beta-barrel_TonB_sf"/>
</dbReference>
<evidence type="ECO:0000313" key="6">
    <source>
        <dbReference type="Proteomes" id="UP001199795"/>
    </source>
</evidence>
<dbReference type="Pfam" id="PF13715">
    <property type="entry name" value="CarbopepD_reg_2"/>
    <property type="match status" value="1"/>
</dbReference>
<sequence length="808" mass="92958">MSLKSIHLLLFVFSISCFSQEYRVNGYVKDDKSNAIAYANVVITKNSKVTEGIAIGASTDENGYFIIENLITGNYTIKVSFLGYITYTETFELDKHTKLNNIVLKENIEALGGITVYAKKPTLKRLVDRLVFNVENSTLSNNNVLDVLKNTPGVLVHDGNITVKNSEPTVYINDRRVHLSSSEIQQLLEGTSATNIKSIEVITNPPAKYEAEGGAVLNIVTSKNIVAGYNGSVFGNFKQGSEYPKYAFGTSHFFKTKKLSAYINYNISPKRDFRNNTEAVNFIENNQNTSSWETDYKRTRETSNQNINSSINYHLNDKNNIGFSTNLLFSPRANTKNTVDSFTEVYNVSGVLDSTFTSLNRKVDETFNLAFTLDYLLKLKKEGEKLSASVHHTNYDFSSFQNVDTDYLFPDESLIRSNRFQTFSSQEIKIYTGQFDYELPINDSSEFEAGLKVSNINSESILDQFLFDNGIKLQDLENSDKFLYDETNYAAYSSYSKDWGKWHLKAGLRTEITNIKGNSLSTNQISNNDYIKLFPSFHLLNEINENNEIYFNYNKRIYRPRYDQLNPFKYFLNDNAFVTGNPKLRPQIDDVFTLGYTFNKDYTFELYYRYENNSTLLVIVQDNEENLIKNINTNLNRSISYGLDFTTYTKISNNWNLYALASAFKFEDQFNALESNNELIDNGRWSVYSQIINYFTFLKDKSLSADLAYLYVSDIASGPYVNSSRSSLDLNLRKLLWENRASLSIGIVDFFNNQNFSRSARYLNQDIFFKYGKETRLFTLGFNYKFGNYKLKAKKKEINSQERDRLQE</sequence>
<dbReference type="EMBL" id="JAKKDU010000010">
    <property type="protein sequence ID" value="MCF7568667.1"/>
    <property type="molecule type" value="Genomic_DNA"/>
</dbReference>
<gene>
    <name evidence="5" type="ORF">L3X37_09845</name>
</gene>
<accession>A0AAE3EQA5</accession>
<keyword evidence="3" id="KW-0998">Cell outer membrane</keyword>
<dbReference type="Gene3D" id="2.40.170.20">
    <property type="entry name" value="TonB-dependent receptor, beta-barrel domain"/>
    <property type="match status" value="1"/>
</dbReference>
<evidence type="ECO:0000256" key="2">
    <source>
        <dbReference type="ARBA" id="ARBA00023136"/>
    </source>
</evidence>
<proteinExistence type="predicted"/>
<dbReference type="InterPro" id="IPR008969">
    <property type="entry name" value="CarboxyPept-like_regulatory"/>
</dbReference>
<dbReference type="Pfam" id="PF14905">
    <property type="entry name" value="OMP_b-brl_3"/>
    <property type="match status" value="1"/>
</dbReference>
<organism evidence="5 6">
    <name type="scientific">Wocania arenilitoris</name>
    <dbReference type="NCBI Taxonomy" id="2044858"/>
    <lineage>
        <taxon>Bacteria</taxon>
        <taxon>Pseudomonadati</taxon>
        <taxon>Bacteroidota</taxon>
        <taxon>Flavobacteriia</taxon>
        <taxon>Flavobacteriales</taxon>
        <taxon>Flavobacteriaceae</taxon>
        <taxon>Wocania</taxon>
    </lineage>
</organism>
<dbReference type="AlphaFoldDB" id="A0AAE3EQA5"/>
<dbReference type="PROSITE" id="PS51257">
    <property type="entry name" value="PROKAR_LIPOPROTEIN"/>
    <property type="match status" value="1"/>
</dbReference>
<dbReference type="InterPro" id="IPR041700">
    <property type="entry name" value="OMP_b-brl_3"/>
</dbReference>
<dbReference type="PANTHER" id="PTHR40980:SF4">
    <property type="entry name" value="TONB-DEPENDENT RECEPTOR-LIKE BETA-BARREL DOMAIN-CONTAINING PROTEIN"/>
    <property type="match status" value="1"/>
</dbReference>
<evidence type="ECO:0000256" key="3">
    <source>
        <dbReference type="ARBA" id="ARBA00023237"/>
    </source>
</evidence>
<dbReference type="SUPFAM" id="SSF56935">
    <property type="entry name" value="Porins"/>
    <property type="match status" value="1"/>
</dbReference>
<evidence type="ECO:0000259" key="4">
    <source>
        <dbReference type="Pfam" id="PF14905"/>
    </source>
</evidence>
<protein>
    <submittedName>
        <fullName evidence="5">TonB-dependent receptor</fullName>
    </submittedName>
</protein>
<feature type="domain" description="Outer membrane protein beta-barrel" evidence="4">
    <location>
        <begin position="378"/>
        <end position="784"/>
    </location>
</feature>
<keyword evidence="6" id="KW-1185">Reference proteome</keyword>
<reference evidence="5" key="1">
    <citation type="submission" date="2022-01" db="EMBL/GenBank/DDBJ databases">
        <title>Draft genome sequence of Sabulilitoribacter arenilitoris KCTC 52401.</title>
        <authorList>
            <person name="Oh J.-S."/>
        </authorList>
    </citation>
    <scope>NUCLEOTIDE SEQUENCE</scope>
    <source>
        <strain evidence="5">HMF6543</strain>
    </source>
</reference>
<keyword evidence="2" id="KW-0472">Membrane</keyword>
<keyword evidence="5" id="KW-0675">Receptor</keyword>
<dbReference type="GO" id="GO:0009279">
    <property type="term" value="C:cell outer membrane"/>
    <property type="evidence" value="ECO:0007669"/>
    <property type="project" value="UniProtKB-SubCell"/>
</dbReference>
<dbReference type="PANTHER" id="PTHR40980">
    <property type="entry name" value="PLUG DOMAIN-CONTAINING PROTEIN"/>
    <property type="match status" value="1"/>
</dbReference>
<dbReference type="Gene3D" id="2.60.40.1120">
    <property type="entry name" value="Carboxypeptidase-like, regulatory domain"/>
    <property type="match status" value="1"/>
</dbReference>
<comment type="caution">
    <text evidence="5">The sequence shown here is derived from an EMBL/GenBank/DDBJ whole genome shotgun (WGS) entry which is preliminary data.</text>
</comment>
<dbReference type="Proteomes" id="UP001199795">
    <property type="component" value="Unassembled WGS sequence"/>
</dbReference>